<evidence type="ECO:0000313" key="3">
    <source>
        <dbReference type="EMBL" id="QYD73516.1"/>
    </source>
</evidence>
<dbReference type="NCBIfam" id="TIGR02605">
    <property type="entry name" value="CxxC_CxxC_SSSS"/>
    <property type="match status" value="1"/>
</dbReference>
<proteinExistence type="predicted"/>
<feature type="domain" description="Putative regulatory protein FmdB zinc ribbon" evidence="2">
    <location>
        <begin position="1"/>
        <end position="41"/>
    </location>
</feature>
<gene>
    <name evidence="3" type="ORF">KZJ38_28255</name>
</gene>
<evidence type="ECO:0000256" key="1">
    <source>
        <dbReference type="SAM" id="MobiDB-lite"/>
    </source>
</evidence>
<dbReference type="RefSeq" id="WP_219803341.1">
    <property type="nucleotide sequence ID" value="NZ_CP080096.1"/>
</dbReference>
<dbReference type="SMART" id="SM00834">
    <property type="entry name" value="CxxC_CXXC_SSSS"/>
    <property type="match status" value="1"/>
</dbReference>
<dbReference type="InterPro" id="IPR013429">
    <property type="entry name" value="Regulatory_FmdB_Zinc_ribbon"/>
</dbReference>
<organism evidence="3 4">
    <name type="scientific">Paraburkholderia edwinii</name>
    <dbReference type="NCBI Taxonomy" id="2861782"/>
    <lineage>
        <taxon>Bacteria</taxon>
        <taxon>Pseudomonadati</taxon>
        <taxon>Pseudomonadota</taxon>
        <taxon>Betaproteobacteria</taxon>
        <taxon>Burkholderiales</taxon>
        <taxon>Burkholderiaceae</taxon>
        <taxon>Paraburkholderia</taxon>
    </lineage>
</organism>
<feature type="region of interest" description="Disordered" evidence="1">
    <location>
        <begin position="78"/>
        <end position="113"/>
    </location>
</feature>
<protein>
    <submittedName>
        <fullName evidence="3">Zinc ribbon domain-containing protein</fullName>
    </submittedName>
</protein>
<reference evidence="3 4" key="1">
    <citation type="submission" date="2021-07" db="EMBL/GenBank/DDBJ databases">
        <title>Paraburkholderia edwinii protects Aspergillus sp. from phenazines by acting as a toxin sponge.</title>
        <authorList>
            <person name="Dahlstrom K.M."/>
            <person name="Newman D.K."/>
        </authorList>
    </citation>
    <scope>NUCLEOTIDE SEQUENCE [LARGE SCALE GENOMIC DNA]</scope>
    <source>
        <strain evidence="3 4">Pe01</strain>
    </source>
</reference>
<name>A0ABX8UY03_9BURK</name>
<evidence type="ECO:0000259" key="2">
    <source>
        <dbReference type="SMART" id="SM00834"/>
    </source>
</evidence>
<feature type="compositionally biased region" description="Basic residues" evidence="1">
    <location>
        <begin position="82"/>
        <end position="92"/>
    </location>
</feature>
<sequence length="113" mass="12473">MPIYDYQCSDCGPFRMMRPMAQSNAPTTCPTCGRVSTKTITAPFLADMAPHNRIGSQRNEKSAHAPRVMSRGEFDLHDSHSHAHSHAGHAHGVKTSLGEGPWVRSRHRSMVGH</sequence>
<keyword evidence="4" id="KW-1185">Reference proteome</keyword>
<evidence type="ECO:0000313" key="4">
    <source>
        <dbReference type="Proteomes" id="UP000826462"/>
    </source>
</evidence>
<dbReference type="Proteomes" id="UP000826462">
    <property type="component" value="Chromosome 2"/>
</dbReference>
<dbReference type="EMBL" id="CP080096">
    <property type="protein sequence ID" value="QYD73516.1"/>
    <property type="molecule type" value="Genomic_DNA"/>
</dbReference>
<dbReference type="Pfam" id="PF09723">
    <property type="entry name" value="Zn_ribbon_8"/>
    <property type="match status" value="1"/>
</dbReference>
<feature type="compositionally biased region" description="Basic residues" evidence="1">
    <location>
        <begin position="104"/>
        <end position="113"/>
    </location>
</feature>
<accession>A0ABX8UY03</accession>